<keyword evidence="1" id="KW-1133">Transmembrane helix</keyword>
<keyword evidence="3" id="KW-1185">Reference proteome</keyword>
<dbReference type="EMBL" id="CP036273">
    <property type="protein sequence ID" value="QDU24306.1"/>
    <property type="molecule type" value="Genomic_DNA"/>
</dbReference>
<proteinExistence type="predicted"/>
<evidence type="ECO:0000313" key="2">
    <source>
        <dbReference type="EMBL" id="QDU24306.1"/>
    </source>
</evidence>
<protein>
    <recommendedName>
        <fullName evidence="4">DUF2304 domain-containing protein</fullName>
    </recommendedName>
</protein>
<dbReference type="KEGG" id="uli:ETAA1_63200"/>
<feature type="transmembrane region" description="Helical" evidence="1">
    <location>
        <begin position="38"/>
        <end position="61"/>
    </location>
</feature>
<evidence type="ECO:0008006" key="4">
    <source>
        <dbReference type="Google" id="ProtNLM"/>
    </source>
</evidence>
<dbReference type="InterPro" id="IPR019277">
    <property type="entry name" value="DUF2304"/>
</dbReference>
<evidence type="ECO:0000256" key="1">
    <source>
        <dbReference type="SAM" id="Phobius"/>
    </source>
</evidence>
<keyword evidence="1" id="KW-0812">Transmembrane</keyword>
<evidence type="ECO:0000313" key="3">
    <source>
        <dbReference type="Proteomes" id="UP000319576"/>
    </source>
</evidence>
<dbReference type="Pfam" id="PF10066">
    <property type="entry name" value="DUF2304"/>
    <property type="match status" value="1"/>
</dbReference>
<accession>A0A517Y3C7</accession>
<sequence>MTPFQIAAVSVLAALFVRDVLRWGRSHLTHGVRLLRLAAWAAAAVTIADPGLLQSVANLLGIGRAADVVLYLTALGGLWVAFYLYTRCLRLEREITALTRHLAIRDATPPAADRRG</sequence>
<dbReference type="Proteomes" id="UP000319576">
    <property type="component" value="Chromosome"/>
</dbReference>
<name>A0A517Y3C7_9BACT</name>
<organism evidence="2 3">
    <name type="scientific">Urbifossiella limnaea</name>
    <dbReference type="NCBI Taxonomy" id="2528023"/>
    <lineage>
        <taxon>Bacteria</taxon>
        <taxon>Pseudomonadati</taxon>
        <taxon>Planctomycetota</taxon>
        <taxon>Planctomycetia</taxon>
        <taxon>Gemmatales</taxon>
        <taxon>Gemmataceae</taxon>
        <taxon>Urbifossiella</taxon>
    </lineage>
</organism>
<gene>
    <name evidence="2" type="ORF">ETAA1_63200</name>
</gene>
<dbReference type="AlphaFoldDB" id="A0A517Y3C7"/>
<keyword evidence="1" id="KW-0472">Membrane</keyword>
<dbReference type="RefSeq" id="WP_145244472.1">
    <property type="nucleotide sequence ID" value="NZ_CP036273.1"/>
</dbReference>
<reference evidence="2 3" key="1">
    <citation type="submission" date="2019-02" db="EMBL/GenBank/DDBJ databases">
        <title>Deep-cultivation of Planctomycetes and their phenomic and genomic characterization uncovers novel biology.</title>
        <authorList>
            <person name="Wiegand S."/>
            <person name="Jogler M."/>
            <person name="Boedeker C."/>
            <person name="Pinto D."/>
            <person name="Vollmers J."/>
            <person name="Rivas-Marin E."/>
            <person name="Kohn T."/>
            <person name="Peeters S.H."/>
            <person name="Heuer A."/>
            <person name="Rast P."/>
            <person name="Oberbeckmann S."/>
            <person name="Bunk B."/>
            <person name="Jeske O."/>
            <person name="Meyerdierks A."/>
            <person name="Storesund J.E."/>
            <person name="Kallscheuer N."/>
            <person name="Luecker S."/>
            <person name="Lage O.M."/>
            <person name="Pohl T."/>
            <person name="Merkel B.J."/>
            <person name="Hornburger P."/>
            <person name="Mueller R.-W."/>
            <person name="Bruemmer F."/>
            <person name="Labrenz M."/>
            <person name="Spormann A.M."/>
            <person name="Op den Camp H."/>
            <person name="Overmann J."/>
            <person name="Amann R."/>
            <person name="Jetten M.S.M."/>
            <person name="Mascher T."/>
            <person name="Medema M.H."/>
            <person name="Devos D.P."/>
            <person name="Kaster A.-K."/>
            <person name="Ovreas L."/>
            <person name="Rohde M."/>
            <person name="Galperin M.Y."/>
            <person name="Jogler C."/>
        </authorList>
    </citation>
    <scope>NUCLEOTIDE SEQUENCE [LARGE SCALE GENOMIC DNA]</scope>
    <source>
        <strain evidence="2 3">ETA_A1</strain>
    </source>
</reference>
<dbReference type="OrthoDB" id="291922at2"/>
<feature type="transmembrane region" description="Helical" evidence="1">
    <location>
        <begin position="68"/>
        <end position="85"/>
    </location>
</feature>